<sequence>MPHDWSKSTTIPIWKNEGNIADCSTYRPIRLMSHTLKIFERVELPSSQCGFVKSAGIADAIHAVRIVMEKHREKRRELHAAFLDMEKAFDKVPHDVIWWALRKHMIPKVYIQ</sequence>
<reference evidence="2 3" key="1">
    <citation type="submission" date="2018-11" db="EMBL/GenBank/DDBJ databases">
        <authorList>
            <consortium name="Pathogen Informatics"/>
        </authorList>
    </citation>
    <scope>NUCLEOTIDE SEQUENCE [LARGE SCALE GENOMIC DNA]</scope>
</reference>
<dbReference type="Proteomes" id="UP000270094">
    <property type="component" value="Unassembled WGS sequence"/>
</dbReference>
<dbReference type="OrthoDB" id="5858849at2759"/>
<protein>
    <recommendedName>
        <fullName evidence="1">Reverse transcriptase domain-containing protein</fullName>
    </recommendedName>
</protein>
<dbReference type="AlphaFoldDB" id="A0A3P7LL95"/>
<dbReference type="EMBL" id="UYYB01106915">
    <property type="protein sequence ID" value="VDM79958.1"/>
    <property type="molecule type" value="Genomic_DNA"/>
</dbReference>
<name>A0A3P7LL95_STRVU</name>
<accession>A0A3P7LL95</accession>
<evidence type="ECO:0000313" key="2">
    <source>
        <dbReference type="EMBL" id="VDM79958.1"/>
    </source>
</evidence>
<dbReference type="PROSITE" id="PS50878">
    <property type="entry name" value="RT_POL"/>
    <property type="match status" value="1"/>
</dbReference>
<proteinExistence type="predicted"/>
<evidence type="ECO:0000259" key="1">
    <source>
        <dbReference type="PROSITE" id="PS50878"/>
    </source>
</evidence>
<organism evidence="2 3">
    <name type="scientific">Strongylus vulgaris</name>
    <name type="common">Blood worm</name>
    <dbReference type="NCBI Taxonomy" id="40348"/>
    <lineage>
        <taxon>Eukaryota</taxon>
        <taxon>Metazoa</taxon>
        <taxon>Ecdysozoa</taxon>
        <taxon>Nematoda</taxon>
        <taxon>Chromadorea</taxon>
        <taxon>Rhabditida</taxon>
        <taxon>Rhabditina</taxon>
        <taxon>Rhabditomorpha</taxon>
        <taxon>Strongyloidea</taxon>
        <taxon>Strongylidae</taxon>
        <taxon>Strongylus</taxon>
    </lineage>
</organism>
<dbReference type="PANTHER" id="PTHR19446">
    <property type="entry name" value="REVERSE TRANSCRIPTASES"/>
    <property type="match status" value="1"/>
</dbReference>
<gene>
    <name evidence="2" type="ORF">SVUK_LOCUS14956</name>
</gene>
<keyword evidence="3" id="KW-1185">Reference proteome</keyword>
<dbReference type="Pfam" id="PF00078">
    <property type="entry name" value="RVT_1"/>
    <property type="match status" value="1"/>
</dbReference>
<dbReference type="InterPro" id="IPR000477">
    <property type="entry name" value="RT_dom"/>
</dbReference>
<feature type="domain" description="Reverse transcriptase" evidence="1">
    <location>
        <begin position="1"/>
        <end position="112"/>
    </location>
</feature>
<evidence type="ECO:0000313" key="3">
    <source>
        <dbReference type="Proteomes" id="UP000270094"/>
    </source>
</evidence>